<reference evidence="1" key="1">
    <citation type="submission" date="2016-11" db="EMBL/GenBank/DDBJ databases">
        <title>The genome of Nicotiana attenuata.</title>
        <authorList>
            <person name="Xu S."/>
            <person name="Brockmoeller T."/>
            <person name="Gaquerel E."/>
            <person name="Navarro A."/>
            <person name="Kuhl H."/>
            <person name="Gase K."/>
            <person name="Ling Z."/>
            <person name="Zhou W."/>
            <person name="Kreitzer C."/>
            <person name="Stanke M."/>
            <person name="Tang H."/>
            <person name="Lyons E."/>
            <person name="Pandey P."/>
            <person name="Pandey S.P."/>
            <person name="Timmermann B."/>
            <person name="Baldwin I.T."/>
        </authorList>
    </citation>
    <scope>NUCLEOTIDE SEQUENCE [LARGE SCALE GENOMIC DNA]</scope>
    <source>
        <strain evidence="1">UT</strain>
    </source>
</reference>
<keyword evidence="2" id="KW-1185">Reference proteome</keyword>
<evidence type="ECO:0000313" key="2">
    <source>
        <dbReference type="Proteomes" id="UP000187609"/>
    </source>
</evidence>
<gene>
    <name evidence="1" type="ORF">A4A49_17803</name>
</gene>
<organism evidence="1 2">
    <name type="scientific">Nicotiana attenuata</name>
    <name type="common">Coyote tobacco</name>
    <dbReference type="NCBI Taxonomy" id="49451"/>
    <lineage>
        <taxon>Eukaryota</taxon>
        <taxon>Viridiplantae</taxon>
        <taxon>Streptophyta</taxon>
        <taxon>Embryophyta</taxon>
        <taxon>Tracheophyta</taxon>
        <taxon>Spermatophyta</taxon>
        <taxon>Magnoliopsida</taxon>
        <taxon>eudicotyledons</taxon>
        <taxon>Gunneridae</taxon>
        <taxon>Pentapetalae</taxon>
        <taxon>asterids</taxon>
        <taxon>lamiids</taxon>
        <taxon>Solanales</taxon>
        <taxon>Solanaceae</taxon>
        <taxon>Nicotianoideae</taxon>
        <taxon>Nicotianeae</taxon>
        <taxon>Nicotiana</taxon>
    </lineage>
</organism>
<protein>
    <submittedName>
        <fullName evidence="1">Uncharacterized protein</fullName>
    </submittedName>
</protein>
<sequence length="87" mass="10168">MDYIRLDKEPESQWPELNLVNLDPRTSMVMKCKRHTACWLCLALVGSRLPYGYFLEFRTSPWPVVKGSQLTTCKAQKNIKSIFNNIF</sequence>
<proteinExistence type="predicted"/>
<dbReference type="Gramene" id="OIT28614">
    <property type="protein sequence ID" value="OIT28614"/>
    <property type="gene ID" value="A4A49_17803"/>
</dbReference>
<dbReference type="AlphaFoldDB" id="A0A314KIK4"/>
<name>A0A314KIK4_NICAT</name>
<dbReference type="Proteomes" id="UP000187609">
    <property type="component" value="Unassembled WGS sequence"/>
</dbReference>
<dbReference type="EMBL" id="MJEQ01002005">
    <property type="protein sequence ID" value="OIT28614.1"/>
    <property type="molecule type" value="Genomic_DNA"/>
</dbReference>
<comment type="caution">
    <text evidence="1">The sequence shown here is derived from an EMBL/GenBank/DDBJ whole genome shotgun (WGS) entry which is preliminary data.</text>
</comment>
<accession>A0A314KIK4</accession>
<evidence type="ECO:0000313" key="1">
    <source>
        <dbReference type="EMBL" id="OIT28614.1"/>
    </source>
</evidence>